<name>A0ABV3FGG1_9NOCA</name>
<dbReference type="EMBL" id="JBFAIH010000022">
    <property type="protein sequence ID" value="MEV0366751.1"/>
    <property type="molecule type" value="Genomic_DNA"/>
</dbReference>
<keyword evidence="2" id="KW-1185">Reference proteome</keyword>
<gene>
    <name evidence="1" type="ORF">AB0H72_29060</name>
</gene>
<proteinExistence type="predicted"/>
<evidence type="ECO:0008006" key="3">
    <source>
        <dbReference type="Google" id="ProtNLM"/>
    </source>
</evidence>
<organism evidence="1 2">
    <name type="scientific">Nocardia fusca</name>
    <dbReference type="NCBI Taxonomy" id="941183"/>
    <lineage>
        <taxon>Bacteria</taxon>
        <taxon>Bacillati</taxon>
        <taxon>Actinomycetota</taxon>
        <taxon>Actinomycetes</taxon>
        <taxon>Mycobacteriales</taxon>
        <taxon>Nocardiaceae</taxon>
        <taxon>Nocardia</taxon>
    </lineage>
</organism>
<evidence type="ECO:0000313" key="2">
    <source>
        <dbReference type="Proteomes" id="UP001551658"/>
    </source>
</evidence>
<dbReference type="RefSeq" id="WP_357985254.1">
    <property type="nucleotide sequence ID" value="NZ_JBFAIH010000022.1"/>
</dbReference>
<evidence type="ECO:0000313" key="1">
    <source>
        <dbReference type="EMBL" id="MEV0366751.1"/>
    </source>
</evidence>
<dbReference type="Proteomes" id="UP001551658">
    <property type="component" value="Unassembled WGS sequence"/>
</dbReference>
<sequence length="349" mass="39752">MNLRHPMTPVVPPRHIDNIYSPEEIEILFDIVRNRGPWRLIAAQHFKSAEEYLAVSGPKNHDPGRTLELSDLLTPTFRGYFGNYGLPLQESAHEICYSRKLLDMIKSMHGARYAVPNSYLFNVRAPAHSYDAGHFDSPSWRGIDKFNTPIWLLSVMAKSGLFEHWELRSGQVIALFYDSEVDGGFTYWPEGPDRPPARFPAPFHNSGILTHNEKMFHRGEASGPRHKRSIPGLGLESTVAGHGTDEWVIHNGTEEIARYHDSEMRFLFHYGAYVFDDLADATRYFEHTDDLTLEKVLELLCADLRRRGVRFEEPADPVHDTEFVALLTREYAMAPSTYPTEAPLDLVGA</sequence>
<comment type="caution">
    <text evidence="1">The sequence shown here is derived from an EMBL/GenBank/DDBJ whole genome shotgun (WGS) entry which is preliminary data.</text>
</comment>
<protein>
    <recommendedName>
        <fullName evidence="3">Phytanoyl-CoA dioxygenase family protein</fullName>
    </recommendedName>
</protein>
<accession>A0ABV3FGG1</accession>
<reference evidence="1 2" key="1">
    <citation type="submission" date="2024-06" db="EMBL/GenBank/DDBJ databases">
        <title>The Natural Products Discovery Center: Release of the First 8490 Sequenced Strains for Exploring Actinobacteria Biosynthetic Diversity.</title>
        <authorList>
            <person name="Kalkreuter E."/>
            <person name="Kautsar S.A."/>
            <person name="Yang D."/>
            <person name="Bader C.D."/>
            <person name="Teijaro C.N."/>
            <person name="Fluegel L."/>
            <person name="Davis C.M."/>
            <person name="Simpson J.R."/>
            <person name="Lauterbach L."/>
            <person name="Steele A.D."/>
            <person name="Gui C."/>
            <person name="Meng S."/>
            <person name="Li G."/>
            <person name="Viehrig K."/>
            <person name="Ye F."/>
            <person name="Su P."/>
            <person name="Kiefer A.F."/>
            <person name="Nichols A."/>
            <person name="Cepeda A.J."/>
            <person name="Yan W."/>
            <person name="Fan B."/>
            <person name="Jiang Y."/>
            <person name="Adhikari A."/>
            <person name="Zheng C.-J."/>
            <person name="Schuster L."/>
            <person name="Cowan T.M."/>
            <person name="Smanski M.J."/>
            <person name="Chevrette M.G."/>
            <person name="De Carvalho L.P.S."/>
            <person name="Shen B."/>
        </authorList>
    </citation>
    <scope>NUCLEOTIDE SEQUENCE [LARGE SCALE GENOMIC DNA]</scope>
    <source>
        <strain evidence="1 2">NPDC050671</strain>
    </source>
</reference>